<evidence type="ECO:0000256" key="6">
    <source>
        <dbReference type="ARBA" id="ARBA00031853"/>
    </source>
</evidence>
<keyword evidence="2" id="KW-0615">Plasmid copy control</keyword>
<dbReference type="GO" id="GO:0006355">
    <property type="term" value="P:regulation of DNA-templated transcription"/>
    <property type="evidence" value="ECO:0007669"/>
    <property type="project" value="InterPro"/>
</dbReference>
<dbReference type="GO" id="GO:0006276">
    <property type="term" value="P:plasmid maintenance"/>
    <property type="evidence" value="ECO:0007669"/>
    <property type="project" value="UniProtKB-KW"/>
</dbReference>
<evidence type="ECO:0000256" key="7">
    <source>
        <dbReference type="SAM" id="MobiDB-lite"/>
    </source>
</evidence>
<keyword evidence="4" id="KW-0238">DNA-binding</keyword>
<proteinExistence type="predicted"/>
<evidence type="ECO:0000256" key="4">
    <source>
        <dbReference type="ARBA" id="ARBA00023125"/>
    </source>
</evidence>
<feature type="region of interest" description="Disordered" evidence="7">
    <location>
        <begin position="1"/>
        <end position="41"/>
    </location>
</feature>
<geneLocation type="plasmid" evidence="9 11">
    <name>p3</name>
</geneLocation>
<accession>A0A249WS89</accession>
<evidence type="ECO:0000313" key="11">
    <source>
        <dbReference type="Proteomes" id="UP001060345"/>
    </source>
</evidence>
<dbReference type="Proteomes" id="UP001060345">
    <property type="component" value="Plasmid p3"/>
</dbReference>
<reference evidence="9" key="3">
    <citation type="submission" date="2022-08" db="EMBL/GenBank/DDBJ databases">
        <title>Genomic characterization and comparative genomic analysis of a strain of klebsiella michiganensis carrying blaKPC-2 isolated from the blood of children with very preterm bloodstream infection.</title>
        <authorList>
            <person name="Zhang N."/>
        </authorList>
    </citation>
    <scope>NUCLEOTIDE SEQUENCE</scope>
    <source>
        <strain evidence="9">BSI-KPN166</strain>
        <plasmid evidence="9">p3</plasmid>
    </source>
</reference>
<keyword evidence="5" id="KW-0804">Transcription</keyword>
<sequence length="88" mass="10070">MSQVVSAVTSSTKAKRSYRKGSPRSAVERQQSHLARKKETHKEMRVYVTSEIKDEFRLMCETKGVTQSEMIEKLIKEAVNQHGCLVKD</sequence>
<dbReference type="InterPro" id="IPR010985">
    <property type="entry name" value="Ribbon_hlx_hlx"/>
</dbReference>
<keyword evidence="9" id="KW-0614">Plasmid</keyword>
<dbReference type="Proteomes" id="UP000234661">
    <property type="component" value="Unassembled WGS sequence"/>
</dbReference>
<keyword evidence="1" id="KW-0678">Repressor</keyword>
<name>A0A249WS89_9ENTR</name>
<organism evidence="8 10">
    <name type="scientific">Klebsiella michiganensis</name>
    <dbReference type="NCBI Taxonomy" id="1134687"/>
    <lineage>
        <taxon>Bacteria</taxon>
        <taxon>Pseudomonadati</taxon>
        <taxon>Pseudomonadota</taxon>
        <taxon>Gammaproteobacteria</taxon>
        <taxon>Enterobacterales</taxon>
        <taxon>Enterobacteriaceae</taxon>
        <taxon>Klebsiella/Raoultella group</taxon>
        <taxon>Klebsiella</taxon>
    </lineage>
</organism>
<evidence type="ECO:0000256" key="2">
    <source>
        <dbReference type="ARBA" id="ARBA00022689"/>
    </source>
</evidence>
<reference evidence="8 10" key="2">
    <citation type="submission" date="2018-01" db="EMBL/GenBank/DDBJ databases">
        <title>Genomic study of Klebsiella pneumoniae.</title>
        <authorList>
            <person name="Yang Y."/>
            <person name="Bicalho R."/>
        </authorList>
    </citation>
    <scope>NUCLEOTIDE SEQUENCE [LARGE SCALE GENOMIC DNA]</scope>
    <source>
        <strain evidence="8 10">A2</strain>
    </source>
</reference>
<evidence type="ECO:0000256" key="5">
    <source>
        <dbReference type="ARBA" id="ARBA00023163"/>
    </source>
</evidence>
<evidence type="ECO:0000313" key="9">
    <source>
        <dbReference type="EMBL" id="UWZ77798.1"/>
    </source>
</evidence>
<dbReference type="SUPFAM" id="SSF47598">
    <property type="entry name" value="Ribbon-helix-helix"/>
    <property type="match status" value="1"/>
</dbReference>
<dbReference type="Gene3D" id="1.10.1220.10">
    <property type="entry name" value="Met repressor-like"/>
    <property type="match status" value="1"/>
</dbReference>
<feature type="compositionally biased region" description="Basic residues" evidence="7">
    <location>
        <begin position="13"/>
        <end position="22"/>
    </location>
</feature>
<keyword evidence="3" id="KW-0805">Transcription regulation</keyword>
<evidence type="ECO:0000313" key="8">
    <source>
        <dbReference type="EMBL" id="PLM69320.1"/>
    </source>
</evidence>
<evidence type="ECO:0000313" key="10">
    <source>
        <dbReference type="Proteomes" id="UP000234661"/>
    </source>
</evidence>
<dbReference type="NCBIfam" id="NF010256">
    <property type="entry name" value="PRK13702.1"/>
    <property type="match status" value="1"/>
</dbReference>
<gene>
    <name evidence="9" type="primary">repA</name>
    <name evidence="8" type="ORF">CWM85_00690</name>
    <name evidence="9" type="ORF">NP224_32605</name>
</gene>
<dbReference type="EMBL" id="CP102106">
    <property type="protein sequence ID" value="UWZ77798.1"/>
    <property type="molecule type" value="Genomic_DNA"/>
</dbReference>
<evidence type="ECO:0000256" key="3">
    <source>
        <dbReference type="ARBA" id="ARBA00023015"/>
    </source>
</evidence>
<reference evidence="8 10" key="1">
    <citation type="submission" date="2017-11" db="EMBL/GenBank/DDBJ databases">
        <authorList>
            <person name="Han C.G."/>
        </authorList>
    </citation>
    <scope>NUCLEOTIDE SEQUENCE [LARGE SCALE GENOMIC DNA]</scope>
    <source>
        <strain evidence="8 10">A2</strain>
    </source>
</reference>
<dbReference type="RefSeq" id="WP_042927547.1">
    <property type="nucleotide sequence ID" value="NZ_CABGKF010000030.1"/>
</dbReference>
<evidence type="ECO:0000256" key="1">
    <source>
        <dbReference type="ARBA" id="ARBA00022491"/>
    </source>
</evidence>
<protein>
    <recommendedName>
        <fullName evidence="6">Protein CopB</fullName>
    </recommendedName>
</protein>
<dbReference type="InterPro" id="IPR019661">
    <property type="entry name" value="RepA2"/>
</dbReference>
<feature type="compositionally biased region" description="Polar residues" evidence="7">
    <location>
        <begin position="1"/>
        <end position="12"/>
    </location>
</feature>
<dbReference type="InterPro" id="IPR013321">
    <property type="entry name" value="Arc_rbn_hlx_hlx"/>
</dbReference>
<dbReference type="Pfam" id="PF10723">
    <property type="entry name" value="RepB-RCR_reg"/>
    <property type="match status" value="1"/>
</dbReference>
<dbReference type="GO" id="GO:0043565">
    <property type="term" value="F:sequence-specific DNA binding"/>
    <property type="evidence" value="ECO:0007669"/>
    <property type="project" value="UniProtKB-ARBA"/>
</dbReference>
<dbReference type="AlphaFoldDB" id="A0A249WS89"/>
<dbReference type="EMBL" id="PIET01000003">
    <property type="protein sequence ID" value="PLM69320.1"/>
    <property type="molecule type" value="Genomic_DNA"/>
</dbReference>